<dbReference type="SMART" id="SM00507">
    <property type="entry name" value="HNHc"/>
    <property type="match status" value="1"/>
</dbReference>
<protein>
    <recommendedName>
        <fullName evidence="2">HNH nuclease domain-containing protein</fullName>
    </recommendedName>
</protein>
<dbReference type="PATRIC" id="fig|1276920.7.peg.962"/>
<feature type="compositionally biased region" description="Low complexity" evidence="1">
    <location>
        <begin position="335"/>
        <end position="354"/>
    </location>
</feature>
<dbReference type="STRING" id="1276920.ADIAG_00959"/>
<feature type="domain" description="HNH nuclease" evidence="2">
    <location>
        <begin position="534"/>
        <end position="586"/>
    </location>
</feature>
<sequence length="630" mass="67647">MQTDAFINTLAGHSDDTRYQPTPDDELRALIETFHQVDELVARLSTHTNSPTRAVLTAITVEHAAQALEIAQLKVAQLARATLIHELPADVLTALRTVAEDPASFVAGQTTLPQDPRTVPTGRLQFKSPADCLAGMLGIDYFEANRRLRAADDLLPGTDPHGMPRGPRYPQLAGQLADGKVRLGPTAAAARKLEKLRPGIEARDDAADFTEQVESRVAESVAAGDAKNTTKLFNRISDEIDDVDSAPTPAEVRNKTGISITKRTRHFTYFSACMLNIDAEVFLAHFAASDNARTLAGNRAAMAEAATVTPRTPSAAADTGSEPATEAPPTDDASPTTGTEAETVPEAAAATTDPSPNASPATPKNPDVNPEANTGPDIASSPTIDPVAAHDSLFPVPPEGPDWFDRPPNADTFDDEGAPPSGIPGTENGSSFGTGLEEPTPAQRHLQTLLNLMRSPRVSTKGATGLPISKLFVYINIETLLGMARGAGWSAHGLEIPVSEVRKRLAEFDCIPIVLGGEGEILDYGRERRYPPESMKQAIRARDRGCLKPHCTVPPEHCEFHHIEPWSEGGATSVANLGMFCTSEHRAVDNGDIRVVMKSGVPWVVLPQFEDPEQIPRRNAHWLGEQPPLF</sequence>
<dbReference type="GO" id="GO:0008270">
    <property type="term" value="F:zinc ion binding"/>
    <property type="evidence" value="ECO:0007669"/>
    <property type="project" value="InterPro"/>
</dbReference>
<accession>M7MXR2</accession>
<feature type="region of interest" description="Disordered" evidence="1">
    <location>
        <begin position="305"/>
        <end position="438"/>
    </location>
</feature>
<dbReference type="Gene3D" id="1.10.30.50">
    <property type="match status" value="1"/>
</dbReference>
<dbReference type="CDD" id="cd00085">
    <property type="entry name" value="HNHc"/>
    <property type="match status" value="1"/>
</dbReference>
<dbReference type="RefSeq" id="WP_007270163.1">
    <property type="nucleotide sequence ID" value="NZ_AOCK01000002.1"/>
</dbReference>
<dbReference type="EMBL" id="AOCK01000002">
    <property type="protein sequence ID" value="EMQ99856.1"/>
    <property type="molecule type" value="Genomic_DNA"/>
</dbReference>
<comment type="caution">
    <text evidence="3">The sequence shown here is derived from an EMBL/GenBank/DDBJ whole genome shotgun (WGS) entry which is preliminary data.</text>
</comment>
<evidence type="ECO:0000313" key="4">
    <source>
        <dbReference type="Proteomes" id="UP000012015"/>
    </source>
</evidence>
<name>M7MXR2_9MICC</name>
<evidence type="ECO:0000256" key="1">
    <source>
        <dbReference type="SAM" id="MobiDB-lite"/>
    </source>
</evidence>
<reference evidence="3 4" key="1">
    <citation type="journal article" date="2013" name="Genome Announc.">
        <title>Draft Genome Sequence of Arthrobacter gangotriensis Strain Lz1yT, Isolated from a Penguin Rookery Soil Sample Collected in Antarctica, near the Indian Station Dakshin Gangotri.</title>
        <authorList>
            <person name="Shivaji S."/>
            <person name="Ara S."/>
            <person name="Bandi S."/>
            <person name="Singh A."/>
            <person name="Kumar Pinnaka A."/>
        </authorList>
    </citation>
    <scope>NUCLEOTIDE SEQUENCE [LARGE SCALE GENOMIC DNA]</scope>
    <source>
        <strain evidence="3 4">Lz1y</strain>
    </source>
</reference>
<evidence type="ECO:0000259" key="2">
    <source>
        <dbReference type="SMART" id="SM00507"/>
    </source>
</evidence>
<dbReference type="InterPro" id="IPR002711">
    <property type="entry name" value="HNH"/>
</dbReference>
<dbReference type="GO" id="GO:0003676">
    <property type="term" value="F:nucleic acid binding"/>
    <property type="evidence" value="ECO:0007669"/>
    <property type="project" value="InterPro"/>
</dbReference>
<keyword evidence="4" id="KW-1185">Reference proteome</keyword>
<dbReference type="eggNOG" id="COG1403">
    <property type="taxonomic scope" value="Bacteria"/>
</dbReference>
<dbReference type="AlphaFoldDB" id="M7MXR2"/>
<gene>
    <name evidence="3" type="ORF">ADIAG_00959</name>
</gene>
<dbReference type="Pfam" id="PF01844">
    <property type="entry name" value="HNH"/>
    <property type="match status" value="1"/>
</dbReference>
<evidence type="ECO:0000313" key="3">
    <source>
        <dbReference type="EMBL" id="EMQ99856.1"/>
    </source>
</evidence>
<dbReference type="InterPro" id="IPR003615">
    <property type="entry name" value="HNH_nuc"/>
</dbReference>
<dbReference type="GO" id="GO:0004519">
    <property type="term" value="F:endonuclease activity"/>
    <property type="evidence" value="ECO:0007669"/>
    <property type="project" value="InterPro"/>
</dbReference>
<dbReference type="Proteomes" id="UP000012015">
    <property type="component" value="Unassembled WGS sequence"/>
</dbReference>
<proteinExistence type="predicted"/>
<organism evidence="3 4">
    <name type="scientific">Paeniglutamicibacter gangotriensis Lz1y</name>
    <dbReference type="NCBI Taxonomy" id="1276920"/>
    <lineage>
        <taxon>Bacteria</taxon>
        <taxon>Bacillati</taxon>
        <taxon>Actinomycetota</taxon>
        <taxon>Actinomycetes</taxon>
        <taxon>Micrococcales</taxon>
        <taxon>Micrococcaceae</taxon>
        <taxon>Paeniglutamicibacter</taxon>
    </lineage>
</organism>